<keyword evidence="2" id="KW-1185">Reference proteome</keyword>
<proteinExistence type="predicted"/>
<dbReference type="EMBL" id="CP008887">
    <property type="protein sequence ID" value="AIU70059.1"/>
    <property type="molecule type" value="Genomic_DNA"/>
</dbReference>
<sequence length="59" mass="6980">MKELFSAEGVFIEYSEKEVEIRPGDKLVHRSETPTELWWKLKEAVKGKKVRVVVYEVEE</sequence>
<dbReference type="GeneID" id="25153146"/>
<protein>
    <submittedName>
        <fullName evidence="1">Uncharacterized protein</fullName>
    </submittedName>
</protein>
<dbReference type="OrthoDB" id="85036at2157"/>
<organism evidence="1 2">
    <name type="scientific">Thermococcus eurythermalis</name>
    <dbReference type="NCBI Taxonomy" id="1505907"/>
    <lineage>
        <taxon>Archaea</taxon>
        <taxon>Methanobacteriati</taxon>
        <taxon>Methanobacteriota</taxon>
        <taxon>Thermococci</taxon>
        <taxon>Thermococcales</taxon>
        <taxon>Thermococcaceae</taxon>
        <taxon>Thermococcus</taxon>
    </lineage>
</organism>
<dbReference type="RefSeq" id="WP_050003035.1">
    <property type="nucleotide sequence ID" value="NZ_CP008887.1"/>
</dbReference>
<reference evidence="1 2" key="1">
    <citation type="journal article" date="2015" name="Int. J. Syst. Evol. Microbiol.">
        <title>Thermococcus eurythermalis sp. nov., a conditional piezophilic hyperthermophilic archaeon with a wide temperature range isolated from an oil-immersed chimney in the Guaymas Basin.</title>
        <authorList>
            <person name="Zhao W."/>
            <person name="Zeng X."/>
            <person name="Xiao X."/>
        </authorList>
    </citation>
    <scope>NUCLEOTIDE SEQUENCE [LARGE SCALE GENOMIC DNA]</scope>
    <source>
        <strain evidence="1 2">A501</strain>
    </source>
</reference>
<evidence type="ECO:0000313" key="1">
    <source>
        <dbReference type="EMBL" id="AIU70059.1"/>
    </source>
</evidence>
<evidence type="ECO:0000313" key="2">
    <source>
        <dbReference type="Proteomes" id="UP000029980"/>
    </source>
</evidence>
<accession>A0A097QUC9</accession>
<dbReference type="AlphaFoldDB" id="A0A097QUC9"/>
<dbReference type="Proteomes" id="UP000029980">
    <property type="component" value="Chromosome"/>
</dbReference>
<gene>
    <name evidence="1" type="ORF">TEU_06805</name>
</gene>
<dbReference type="KEGG" id="teu:TEU_06805"/>
<dbReference type="HOGENOM" id="CLU_2893452_0_0_2"/>
<dbReference type="STRING" id="1505907.TEU_06805"/>
<name>A0A097QUC9_9EURY</name>